<dbReference type="Proteomes" id="UP000240542">
    <property type="component" value="Unassembled WGS sequence"/>
</dbReference>
<dbReference type="Pfam" id="PF13378">
    <property type="entry name" value="MR_MLE_C"/>
    <property type="match status" value="1"/>
</dbReference>
<evidence type="ECO:0000256" key="4">
    <source>
        <dbReference type="ARBA" id="ARBA00022842"/>
    </source>
</evidence>
<dbReference type="SUPFAM" id="SSF54826">
    <property type="entry name" value="Enolase N-terminal domain-like"/>
    <property type="match status" value="1"/>
</dbReference>
<dbReference type="InterPro" id="IPR036849">
    <property type="entry name" value="Enolase-like_C_sf"/>
</dbReference>
<comment type="similarity">
    <text evidence="2">Belongs to the mandelate racemase/muconate lactonizing enzyme family.</text>
</comment>
<dbReference type="PROSITE" id="PS00909">
    <property type="entry name" value="MR_MLE_2"/>
    <property type="match status" value="1"/>
</dbReference>
<gene>
    <name evidence="7" type="ORF">CLV63_110210</name>
</gene>
<dbReference type="InterPro" id="IPR029017">
    <property type="entry name" value="Enolase-like_N"/>
</dbReference>
<name>A0A2P8DI62_9ACTN</name>
<dbReference type="PANTHER" id="PTHR48073">
    <property type="entry name" value="O-SUCCINYLBENZOATE SYNTHASE-RELATED"/>
    <property type="match status" value="1"/>
</dbReference>
<proteinExistence type="inferred from homology"/>
<dbReference type="Gene3D" id="3.30.390.10">
    <property type="entry name" value="Enolase-like, N-terminal domain"/>
    <property type="match status" value="1"/>
</dbReference>
<comment type="cofactor">
    <cofactor evidence="1">
        <name>Mg(2+)</name>
        <dbReference type="ChEBI" id="CHEBI:18420"/>
    </cofactor>
</comment>
<dbReference type="FunFam" id="3.30.390.10:FF:000009">
    <property type="entry name" value="Hydrophobic dipeptide epimerase"/>
    <property type="match status" value="1"/>
</dbReference>
<reference evidence="7 8" key="1">
    <citation type="submission" date="2018-03" db="EMBL/GenBank/DDBJ databases">
        <title>Genomic Encyclopedia of Archaeal and Bacterial Type Strains, Phase II (KMG-II): from individual species to whole genera.</title>
        <authorList>
            <person name="Goeker M."/>
        </authorList>
    </citation>
    <scope>NUCLEOTIDE SEQUENCE [LARGE SCALE GENOMIC DNA]</scope>
    <source>
        <strain evidence="7 8">DSM 45312</strain>
    </source>
</reference>
<evidence type="ECO:0000256" key="3">
    <source>
        <dbReference type="ARBA" id="ARBA00022723"/>
    </source>
</evidence>
<dbReference type="InterPro" id="IPR029065">
    <property type="entry name" value="Enolase_C-like"/>
</dbReference>
<protein>
    <submittedName>
        <fullName evidence="7">Muconate cycloisomerase</fullName>
    </submittedName>
</protein>
<dbReference type="Pfam" id="PF02746">
    <property type="entry name" value="MR_MLE_N"/>
    <property type="match status" value="1"/>
</dbReference>
<sequence>MSILDTAADDAVAPASARIAEIRTRSVSADYVRPFAISSGVSTTLTSVVVEVRTEDGTTGSGESSPMTAYSGDTEAGVTAAIRDHLAPALIGTDPMAFAAANARMDAALRGQRIAKAGVDIALHDLAGRLSGLPTHRFLGGAVRAKVPSTWVVGLAPVEDSVAEAVERAAAGFGHIKVKGGGDPERDLTLVREVRAALPPGVELSMDANEGYDLPTAQRVLPRMADAGLAIVEQPLPHWDVAGMARLRERLELRVMADESVQSLHQAHQVAALGAADIINIKILKVGGLYRALQVAAVAAGAGLAVKIGSMPELGVATLAALHLSAALPHATVPPDLVGPLMVRDEPLAPEAFAAAGGGTVAVPTVPGLGPITDSGPDAR</sequence>
<evidence type="ECO:0000313" key="8">
    <source>
        <dbReference type="Proteomes" id="UP000240542"/>
    </source>
</evidence>
<dbReference type="InterPro" id="IPR018110">
    <property type="entry name" value="Mandel_Rmase/mucon_lact_enz_CS"/>
</dbReference>
<keyword evidence="8" id="KW-1185">Reference proteome</keyword>
<dbReference type="SFLD" id="SFLDS00001">
    <property type="entry name" value="Enolase"/>
    <property type="match status" value="1"/>
</dbReference>
<dbReference type="AlphaFoldDB" id="A0A2P8DI62"/>
<dbReference type="EMBL" id="PYGA01000010">
    <property type="protein sequence ID" value="PSK96910.1"/>
    <property type="molecule type" value="Genomic_DNA"/>
</dbReference>
<evidence type="ECO:0000256" key="5">
    <source>
        <dbReference type="ARBA" id="ARBA00023235"/>
    </source>
</evidence>
<keyword evidence="5 7" id="KW-0413">Isomerase</keyword>
<evidence type="ECO:0000313" key="7">
    <source>
        <dbReference type="EMBL" id="PSK96910.1"/>
    </source>
</evidence>
<evidence type="ECO:0000256" key="1">
    <source>
        <dbReference type="ARBA" id="ARBA00001946"/>
    </source>
</evidence>
<dbReference type="GO" id="GO:0006518">
    <property type="term" value="P:peptide metabolic process"/>
    <property type="evidence" value="ECO:0007669"/>
    <property type="project" value="UniProtKB-ARBA"/>
</dbReference>
<dbReference type="Gene3D" id="3.20.20.120">
    <property type="entry name" value="Enolase-like C-terminal domain"/>
    <property type="match status" value="1"/>
</dbReference>
<dbReference type="GO" id="GO:0016854">
    <property type="term" value="F:racemase and epimerase activity"/>
    <property type="evidence" value="ECO:0007669"/>
    <property type="project" value="UniProtKB-ARBA"/>
</dbReference>
<dbReference type="RefSeq" id="WP_211301329.1">
    <property type="nucleotide sequence ID" value="NZ_PYGA01000010.1"/>
</dbReference>
<feature type="domain" description="Mandelate racemase/muconate lactonizing enzyme C-terminal" evidence="6">
    <location>
        <begin position="159"/>
        <end position="254"/>
    </location>
</feature>
<dbReference type="GO" id="GO:0000287">
    <property type="term" value="F:magnesium ion binding"/>
    <property type="evidence" value="ECO:0007669"/>
    <property type="project" value="UniProtKB-ARBA"/>
</dbReference>
<evidence type="ECO:0000259" key="6">
    <source>
        <dbReference type="SMART" id="SM00922"/>
    </source>
</evidence>
<evidence type="ECO:0000256" key="2">
    <source>
        <dbReference type="ARBA" id="ARBA00008031"/>
    </source>
</evidence>
<dbReference type="SFLD" id="SFLDG00180">
    <property type="entry name" value="muconate_cycloisomerase"/>
    <property type="match status" value="1"/>
</dbReference>
<accession>A0A2P8DI62</accession>
<dbReference type="SMART" id="SM00922">
    <property type="entry name" value="MR_MLE"/>
    <property type="match status" value="1"/>
</dbReference>
<keyword evidence="3" id="KW-0479">Metal-binding</keyword>
<dbReference type="SUPFAM" id="SSF51604">
    <property type="entry name" value="Enolase C-terminal domain-like"/>
    <property type="match status" value="1"/>
</dbReference>
<dbReference type="InterPro" id="IPR013342">
    <property type="entry name" value="Mandelate_racemase_C"/>
</dbReference>
<organism evidence="7 8">
    <name type="scientific">Murinocardiopsis flavida</name>
    <dbReference type="NCBI Taxonomy" id="645275"/>
    <lineage>
        <taxon>Bacteria</taxon>
        <taxon>Bacillati</taxon>
        <taxon>Actinomycetota</taxon>
        <taxon>Actinomycetes</taxon>
        <taxon>Streptosporangiales</taxon>
        <taxon>Nocardiopsidaceae</taxon>
        <taxon>Murinocardiopsis</taxon>
    </lineage>
</organism>
<dbReference type="GO" id="GO:0009063">
    <property type="term" value="P:amino acid catabolic process"/>
    <property type="evidence" value="ECO:0007669"/>
    <property type="project" value="InterPro"/>
</dbReference>
<dbReference type="SFLD" id="SFLDF00009">
    <property type="entry name" value="o-succinylbenzoate_synthase"/>
    <property type="match status" value="1"/>
</dbReference>
<dbReference type="InterPro" id="IPR013341">
    <property type="entry name" value="Mandelate_racemase_N_dom"/>
</dbReference>
<dbReference type="PANTHER" id="PTHR48073:SF2">
    <property type="entry name" value="O-SUCCINYLBENZOATE SYNTHASE"/>
    <property type="match status" value="1"/>
</dbReference>
<keyword evidence="4" id="KW-0460">Magnesium</keyword>
<comment type="caution">
    <text evidence="7">The sequence shown here is derived from an EMBL/GenBank/DDBJ whole genome shotgun (WGS) entry which is preliminary data.</text>
</comment>